<dbReference type="Pfam" id="PF12694">
    <property type="entry name" value="cpYpsA"/>
    <property type="match status" value="1"/>
</dbReference>
<dbReference type="InterPro" id="IPR024755">
    <property type="entry name" value="cpYpsA"/>
</dbReference>
<dbReference type="Proteomes" id="UP000319143">
    <property type="component" value="Unassembled WGS sequence"/>
</dbReference>
<dbReference type="EMBL" id="SJPV01000003">
    <property type="protein sequence ID" value="TWU39662.1"/>
    <property type="molecule type" value="Genomic_DNA"/>
</dbReference>
<organism evidence="1 2">
    <name type="scientific">Novipirellula artificiosorum</name>
    <dbReference type="NCBI Taxonomy" id="2528016"/>
    <lineage>
        <taxon>Bacteria</taxon>
        <taxon>Pseudomonadati</taxon>
        <taxon>Planctomycetota</taxon>
        <taxon>Planctomycetia</taxon>
        <taxon>Pirellulales</taxon>
        <taxon>Pirellulaceae</taxon>
        <taxon>Novipirellula</taxon>
    </lineage>
</organism>
<protein>
    <submittedName>
        <fullName evidence="1">Putative molybdenum carrier</fullName>
    </submittedName>
</protein>
<accession>A0A5C6DSP1</accession>
<keyword evidence="2" id="KW-1185">Reference proteome</keyword>
<evidence type="ECO:0000313" key="2">
    <source>
        <dbReference type="Proteomes" id="UP000319143"/>
    </source>
</evidence>
<dbReference type="SUPFAM" id="SSF102405">
    <property type="entry name" value="MCP/YpsA-like"/>
    <property type="match status" value="1"/>
</dbReference>
<evidence type="ECO:0000313" key="1">
    <source>
        <dbReference type="EMBL" id="TWU39662.1"/>
    </source>
</evidence>
<reference evidence="1 2" key="1">
    <citation type="submission" date="2019-02" db="EMBL/GenBank/DDBJ databases">
        <title>Deep-cultivation of Planctomycetes and their phenomic and genomic characterization uncovers novel biology.</title>
        <authorList>
            <person name="Wiegand S."/>
            <person name="Jogler M."/>
            <person name="Boedeker C."/>
            <person name="Pinto D."/>
            <person name="Vollmers J."/>
            <person name="Rivas-Marin E."/>
            <person name="Kohn T."/>
            <person name="Peeters S.H."/>
            <person name="Heuer A."/>
            <person name="Rast P."/>
            <person name="Oberbeckmann S."/>
            <person name="Bunk B."/>
            <person name="Jeske O."/>
            <person name="Meyerdierks A."/>
            <person name="Storesund J.E."/>
            <person name="Kallscheuer N."/>
            <person name="Luecker S."/>
            <person name="Lage O.M."/>
            <person name="Pohl T."/>
            <person name="Merkel B.J."/>
            <person name="Hornburger P."/>
            <person name="Mueller R.-W."/>
            <person name="Bruemmer F."/>
            <person name="Labrenz M."/>
            <person name="Spormann A.M."/>
            <person name="Op Den Camp H."/>
            <person name="Overmann J."/>
            <person name="Amann R."/>
            <person name="Jetten M.S.M."/>
            <person name="Mascher T."/>
            <person name="Medema M.H."/>
            <person name="Devos D.P."/>
            <person name="Kaster A.-K."/>
            <person name="Ovreas L."/>
            <person name="Rohde M."/>
            <person name="Galperin M.Y."/>
            <person name="Jogler C."/>
        </authorList>
    </citation>
    <scope>NUCLEOTIDE SEQUENCE [LARGE SCALE GENOMIC DNA]</scope>
    <source>
        <strain evidence="1 2">Poly41</strain>
    </source>
</reference>
<gene>
    <name evidence="1" type="ORF">Poly41_25180</name>
</gene>
<dbReference type="RefSeq" id="WP_146526367.1">
    <property type="nucleotide sequence ID" value="NZ_SJPV01000003.1"/>
</dbReference>
<sequence length="162" mass="18058">MRRNAKSPAAPFVPNKIVSGGQTGVDRAGLECAIALGIEHGGWCPAARLSEDGSIPSRYMLTETDSRDYPARTELNVVDSDATLILYERKLTGGTLLTYRICRRLSKDFLLARLDRDDVDLARQWIDSLRPETLNVAGPRESTSPGIERRSMMFLMQVFANR</sequence>
<comment type="caution">
    <text evidence="1">The sequence shown here is derived from an EMBL/GenBank/DDBJ whole genome shotgun (WGS) entry which is preliminary data.</text>
</comment>
<proteinExistence type="predicted"/>
<dbReference type="OrthoDB" id="283616at2"/>
<dbReference type="AlphaFoldDB" id="A0A5C6DSP1"/>
<dbReference type="Gene3D" id="3.40.50.450">
    <property type="match status" value="1"/>
</dbReference>
<name>A0A5C6DSP1_9BACT</name>